<evidence type="ECO:0000256" key="2">
    <source>
        <dbReference type="ARBA" id="ARBA00001946"/>
    </source>
</evidence>
<dbReference type="PROSITE" id="PS00893">
    <property type="entry name" value="NUDIX_BOX"/>
    <property type="match status" value="1"/>
</dbReference>
<evidence type="ECO:0000256" key="5">
    <source>
        <dbReference type="ARBA" id="ARBA00022842"/>
    </source>
</evidence>
<dbReference type="Gene3D" id="3.90.79.10">
    <property type="entry name" value="Nucleoside Triphosphate Pyrophosphohydrolase"/>
    <property type="match status" value="1"/>
</dbReference>
<keyword evidence="6" id="KW-0464">Manganese</keyword>
<dbReference type="RefSeq" id="WP_380427298.1">
    <property type="nucleotide sequence ID" value="NZ_JBHRZV010000050.1"/>
</dbReference>
<evidence type="ECO:0000313" key="8">
    <source>
        <dbReference type="EMBL" id="MFC3928596.1"/>
    </source>
</evidence>
<evidence type="ECO:0000256" key="3">
    <source>
        <dbReference type="ARBA" id="ARBA00022723"/>
    </source>
</evidence>
<keyword evidence="4 8" id="KW-0378">Hydrolase</keyword>
<dbReference type="InterPro" id="IPR020084">
    <property type="entry name" value="NUDIX_hydrolase_CS"/>
</dbReference>
<dbReference type="CDD" id="cd03426">
    <property type="entry name" value="NUDIX_CoAse_Nudt7"/>
    <property type="match status" value="1"/>
</dbReference>
<dbReference type="EC" id="3.6.1.55" evidence="8"/>
<comment type="cofactor">
    <cofactor evidence="1">
        <name>Mn(2+)</name>
        <dbReference type="ChEBI" id="CHEBI:29035"/>
    </cofactor>
</comment>
<evidence type="ECO:0000256" key="1">
    <source>
        <dbReference type="ARBA" id="ARBA00001936"/>
    </source>
</evidence>
<protein>
    <submittedName>
        <fullName evidence="8">NUDIX hydrolase</fullName>
        <ecNumber evidence="8">3.6.1.55</ecNumber>
    </submittedName>
</protein>
<dbReference type="InterPro" id="IPR015797">
    <property type="entry name" value="NUDIX_hydrolase-like_dom_sf"/>
</dbReference>
<comment type="caution">
    <text evidence="8">The sequence shown here is derived from an EMBL/GenBank/DDBJ whole genome shotgun (WGS) entry which is preliminary data.</text>
</comment>
<sequence>MLESIRERLQGRVPHPIDERRTYAVLLPLITISGQWHVLYQVRSQLVPQPGEVAFPGGQVEAGEGLQAAAIRETCEELNLSSDRIQILGEIDYMVNGARTIHCFIGILDIDDWTQLKPNQEEVERLFTVPLADLLDKEPRYYTLRSKVIPDADFPFDRITNGPAYDFKEHQRSVPFYDGLPENLWGMTALFTHRFIQIITGRER</sequence>
<feature type="domain" description="Nudix hydrolase" evidence="7">
    <location>
        <begin position="20"/>
        <end position="151"/>
    </location>
</feature>
<dbReference type="InterPro" id="IPR000086">
    <property type="entry name" value="NUDIX_hydrolase_dom"/>
</dbReference>
<gene>
    <name evidence="8" type="ORF">ACFORF_08485</name>
</gene>
<dbReference type="InterPro" id="IPR045121">
    <property type="entry name" value="CoAse"/>
</dbReference>
<name>A0ABV8CXQ1_9STRE</name>
<proteinExistence type="predicted"/>
<keyword evidence="5" id="KW-0460">Magnesium</keyword>
<dbReference type="Proteomes" id="UP001595807">
    <property type="component" value="Unassembled WGS sequence"/>
</dbReference>
<evidence type="ECO:0000313" key="9">
    <source>
        <dbReference type="Proteomes" id="UP001595807"/>
    </source>
</evidence>
<keyword evidence="9" id="KW-1185">Reference proteome</keyword>
<dbReference type="PROSITE" id="PS51462">
    <property type="entry name" value="NUDIX"/>
    <property type="match status" value="1"/>
</dbReference>
<evidence type="ECO:0000259" key="7">
    <source>
        <dbReference type="PROSITE" id="PS51462"/>
    </source>
</evidence>
<evidence type="ECO:0000256" key="6">
    <source>
        <dbReference type="ARBA" id="ARBA00023211"/>
    </source>
</evidence>
<accession>A0ABV8CXQ1</accession>
<reference evidence="9" key="1">
    <citation type="journal article" date="2019" name="Int. J. Syst. Evol. Microbiol.">
        <title>The Global Catalogue of Microorganisms (GCM) 10K type strain sequencing project: providing services to taxonomists for standard genome sequencing and annotation.</title>
        <authorList>
            <consortium name="The Broad Institute Genomics Platform"/>
            <consortium name="The Broad Institute Genome Sequencing Center for Infectious Disease"/>
            <person name="Wu L."/>
            <person name="Ma J."/>
        </authorList>
    </citation>
    <scope>NUCLEOTIDE SEQUENCE [LARGE SCALE GENOMIC DNA]</scope>
    <source>
        <strain evidence="9">CCUG 67170</strain>
    </source>
</reference>
<dbReference type="PANTHER" id="PTHR12992">
    <property type="entry name" value="NUDIX HYDROLASE"/>
    <property type="match status" value="1"/>
</dbReference>
<dbReference type="GO" id="GO:0035539">
    <property type="term" value="F:8-oxo-7,8-dihydrodeoxyguanosine triphosphate pyrophosphatase activity"/>
    <property type="evidence" value="ECO:0007669"/>
    <property type="project" value="UniProtKB-EC"/>
</dbReference>
<dbReference type="SUPFAM" id="SSF55811">
    <property type="entry name" value="Nudix"/>
    <property type="match status" value="1"/>
</dbReference>
<dbReference type="PANTHER" id="PTHR12992:SF11">
    <property type="entry name" value="MITOCHONDRIAL COENZYME A DIPHOSPHATASE NUDT8"/>
    <property type="match status" value="1"/>
</dbReference>
<comment type="cofactor">
    <cofactor evidence="2">
        <name>Mg(2+)</name>
        <dbReference type="ChEBI" id="CHEBI:18420"/>
    </cofactor>
</comment>
<evidence type="ECO:0000256" key="4">
    <source>
        <dbReference type="ARBA" id="ARBA00022801"/>
    </source>
</evidence>
<dbReference type="EMBL" id="JBHRZV010000050">
    <property type="protein sequence ID" value="MFC3928596.1"/>
    <property type="molecule type" value="Genomic_DNA"/>
</dbReference>
<organism evidence="8 9">
    <name type="scientific">Streptococcus caprae</name>
    <dbReference type="NCBI Taxonomy" id="1640501"/>
    <lineage>
        <taxon>Bacteria</taxon>
        <taxon>Bacillati</taxon>
        <taxon>Bacillota</taxon>
        <taxon>Bacilli</taxon>
        <taxon>Lactobacillales</taxon>
        <taxon>Streptococcaceae</taxon>
        <taxon>Streptococcus</taxon>
    </lineage>
</organism>
<dbReference type="Pfam" id="PF00293">
    <property type="entry name" value="NUDIX"/>
    <property type="match status" value="1"/>
</dbReference>
<keyword evidence="3" id="KW-0479">Metal-binding</keyword>